<dbReference type="PANTHER" id="PTHR47637">
    <property type="entry name" value="CHAPERONE SURA"/>
    <property type="match status" value="1"/>
</dbReference>
<proteinExistence type="predicted"/>
<feature type="domain" description="PpiC" evidence="5">
    <location>
        <begin position="278"/>
        <end position="375"/>
    </location>
</feature>
<dbReference type="STRING" id="1168035.SAMN05444280_11921"/>
<evidence type="ECO:0000313" key="7">
    <source>
        <dbReference type="Proteomes" id="UP000184050"/>
    </source>
</evidence>
<evidence type="ECO:0000256" key="2">
    <source>
        <dbReference type="PROSITE-ProRule" id="PRU00278"/>
    </source>
</evidence>
<feature type="domain" description="PpiC" evidence="5">
    <location>
        <begin position="176"/>
        <end position="275"/>
    </location>
</feature>
<dbReference type="Proteomes" id="UP000184050">
    <property type="component" value="Unassembled WGS sequence"/>
</dbReference>
<dbReference type="EMBL" id="FQZE01000019">
    <property type="protein sequence ID" value="SHJ42547.1"/>
    <property type="molecule type" value="Genomic_DNA"/>
</dbReference>
<keyword evidence="2" id="KW-0697">Rotamase</keyword>
<protein>
    <submittedName>
        <fullName evidence="6">Periplasmic chaperone for outer membrane proteins SurA</fullName>
    </submittedName>
</protein>
<dbReference type="RefSeq" id="WP_073169985.1">
    <property type="nucleotide sequence ID" value="NZ_FQZE01000019.1"/>
</dbReference>
<gene>
    <name evidence="6" type="ORF">SAMN05444280_11921</name>
</gene>
<dbReference type="InterPro" id="IPR046357">
    <property type="entry name" value="PPIase_dom_sf"/>
</dbReference>
<dbReference type="SUPFAM" id="SSF54534">
    <property type="entry name" value="FKBP-like"/>
    <property type="match status" value="2"/>
</dbReference>
<sequence length="452" mass="51247">MTTKKIIKAGSIFLLAVLMTGIVSAQDKVVDQIVAIVGGNIILKSDIEKMYMDQQAQGMTSDGDMKCEILENFLVDKLLVAEAELDTLITVTPNQVNQQMDAQIQTYLAYFGSEQAVENYFKKPLASIRAEMQEVIRNQILSQQMQQKIVQDVTATPSEVRAYYRNLPEEEIPVIPTQYEYAQITMRPEISLEEENRVKAELRQLKQRIEEGSSFAAMAVMYSEGPSANDGGEIGYQGRAELAPNYAAAAFNLRDNQVSNVVESEFGYHIIQLIDKRGEKVNTRHILMKPKISDDAKEQAFSRLDSLANMIRKEEIPFSEAARLFSSDKNTRNNGGIAINPNTMSSKFTVEELDGDVSKILTNLKINEISDPFETIDPESRQTVFKIVKLVDKTEGHKANLQDDYQQLANQFLAQKKEKVLKNWITEKQADTYIRIDETYANCNFEFNNWMK</sequence>
<evidence type="ECO:0000259" key="5">
    <source>
        <dbReference type="PROSITE" id="PS50198"/>
    </source>
</evidence>
<dbReference type="PANTHER" id="PTHR47637:SF1">
    <property type="entry name" value="CHAPERONE SURA"/>
    <property type="match status" value="1"/>
</dbReference>
<feature type="chain" id="PRO_5013359601" evidence="4">
    <location>
        <begin position="26"/>
        <end position="452"/>
    </location>
</feature>
<evidence type="ECO:0000313" key="6">
    <source>
        <dbReference type="EMBL" id="SHJ42547.1"/>
    </source>
</evidence>
<keyword evidence="3" id="KW-0175">Coiled coil</keyword>
<organism evidence="6 7">
    <name type="scientific">Tangfeifania diversioriginum</name>
    <dbReference type="NCBI Taxonomy" id="1168035"/>
    <lineage>
        <taxon>Bacteria</taxon>
        <taxon>Pseudomonadati</taxon>
        <taxon>Bacteroidota</taxon>
        <taxon>Bacteroidia</taxon>
        <taxon>Marinilabiliales</taxon>
        <taxon>Prolixibacteraceae</taxon>
        <taxon>Tangfeifania</taxon>
    </lineage>
</organism>
<dbReference type="PROSITE" id="PS50198">
    <property type="entry name" value="PPIC_PPIASE_2"/>
    <property type="match status" value="2"/>
</dbReference>
<dbReference type="SUPFAM" id="SSF109998">
    <property type="entry name" value="Triger factor/SurA peptide-binding domain-like"/>
    <property type="match status" value="1"/>
</dbReference>
<dbReference type="Gene3D" id="3.10.50.40">
    <property type="match status" value="2"/>
</dbReference>
<evidence type="ECO:0000256" key="4">
    <source>
        <dbReference type="SAM" id="SignalP"/>
    </source>
</evidence>
<keyword evidence="7" id="KW-1185">Reference proteome</keyword>
<dbReference type="InterPro" id="IPR050280">
    <property type="entry name" value="OMP_Chaperone_SurA"/>
</dbReference>
<reference evidence="6 7" key="1">
    <citation type="submission" date="2016-11" db="EMBL/GenBank/DDBJ databases">
        <authorList>
            <person name="Jaros S."/>
            <person name="Januszkiewicz K."/>
            <person name="Wedrychowicz H."/>
        </authorList>
    </citation>
    <scope>NUCLEOTIDE SEQUENCE [LARGE SCALE GENOMIC DNA]</scope>
    <source>
        <strain evidence="6 7">DSM 27063</strain>
    </source>
</reference>
<accession>A0A1M6J7E3</accession>
<evidence type="ECO:0000256" key="3">
    <source>
        <dbReference type="SAM" id="Coils"/>
    </source>
</evidence>
<feature type="coiled-coil region" evidence="3">
    <location>
        <begin position="391"/>
        <end position="418"/>
    </location>
</feature>
<name>A0A1M6J7E3_9BACT</name>
<keyword evidence="2" id="KW-0413">Isomerase</keyword>
<dbReference type="InterPro" id="IPR000297">
    <property type="entry name" value="PPIase_PpiC"/>
</dbReference>
<keyword evidence="1 4" id="KW-0732">Signal</keyword>
<evidence type="ECO:0000256" key="1">
    <source>
        <dbReference type="ARBA" id="ARBA00022729"/>
    </source>
</evidence>
<dbReference type="GO" id="GO:0003755">
    <property type="term" value="F:peptidyl-prolyl cis-trans isomerase activity"/>
    <property type="evidence" value="ECO:0007669"/>
    <property type="project" value="UniProtKB-KW"/>
</dbReference>
<feature type="signal peptide" evidence="4">
    <location>
        <begin position="1"/>
        <end position="25"/>
    </location>
</feature>
<dbReference type="AlphaFoldDB" id="A0A1M6J7E3"/>
<dbReference type="InterPro" id="IPR027304">
    <property type="entry name" value="Trigger_fact/SurA_dom_sf"/>
</dbReference>
<dbReference type="Pfam" id="PF00639">
    <property type="entry name" value="Rotamase"/>
    <property type="match status" value="2"/>
</dbReference>
<dbReference type="Gene3D" id="1.10.4030.10">
    <property type="entry name" value="Porin chaperone SurA, peptide-binding domain"/>
    <property type="match status" value="1"/>
</dbReference>